<sequence>MLVLGLSNMRDASAALTEDGRILAAAEEERFVRVKHVTALPVHAIRSCLHTAGVRLCDVDAVAVPWKYWEVRRRAALVLRGMLQSAQLRKAKARRSFERLGQEWKELMFLRRFLSRQVDGTACPDPVFLDHHLCHAASTVLVSPFKQAAVLIVDGASESHTTTLARADGQTIDVLSRIPLPHSLGQFYAAVTAYLGFVPDQDEYIVMGLAGYGKPVFARTLRDRILPLLADGEFHLNTSLLDFHLARLRIFAPEFLELFGPARPPGGEVTGRHRDFAASVQCVLEETMLHLARHLRRMTGLTRLCLAGGVAYNCVANSRLRRESGFDDIYVPPAAGDSGAALGAALWLTHRRGALTSRTPMRTAAWGPGYEDRDCKGALDAAGLDVETLSDGKLSEKVAVELASGRLVFWFQDRMEFGPRALGNRSLLADPRREDVRELINAKVKHREPFRPFAPSVLEERAGEYFDLSGSSPFMLFTAPVLPSARERIPAVVHVDGSARVQTVDEYANPRYRLLLEAFDRLTGVPVLLNTSFNVNEPIVCTPEDAVRCFLRTDVEWLVMGNLLAKRPGLPSGSSSGTGR</sequence>
<dbReference type="AlphaFoldDB" id="A0A1W1I031"/>
<dbReference type="OrthoDB" id="9780777at2"/>
<dbReference type="Pfam" id="PF16861">
    <property type="entry name" value="Carbam_trans_C"/>
    <property type="match status" value="1"/>
</dbReference>
<dbReference type="Gene3D" id="3.90.870.20">
    <property type="entry name" value="Carbamoyltransferase, C-terminal domain"/>
    <property type="match status" value="1"/>
</dbReference>
<accession>A0A1W1I031</accession>
<dbReference type="Pfam" id="PF02543">
    <property type="entry name" value="Carbam_trans_N"/>
    <property type="match status" value="1"/>
</dbReference>
<dbReference type="STRING" id="1325564.NSJP_0172"/>
<dbReference type="KEGG" id="nja:NSJP_0172"/>
<feature type="domain" description="Carbamoyltransferase" evidence="2">
    <location>
        <begin position="4"/>
        <end position="346"/>
    </location>
</feature>
<organism evidence="4 5">
    <name type="scientific">Nitrospira japonica</name>
    <dbReference type="NCBI Taxonomy" id="1325564"/>
    <lineage>
        <taxon>Bacteria</taxon>
        <taxon>Pseudomonadati</taxon>
        <taxon>Nitrospirota</taxon>
        <taxon>Nitrospiria</taxon>
        <taxon>Nitrospirales</taxon>
        <taxon>Nitrospiraceae</taxon>
        <taxon>Nitrospira</taxon>
    </lineage>
</organism>
<proteinExistence type="inferred from homology"/>
<dbReference type="InterPro" id="IPR038152">
    <property type="entry name" value="Carbam_trans_C_sf"/>
</dbReference>
<dbReference type="InterPro" id="IPR043129">
    <property type="entry name" value="ATPase_NBD"/>
</dbReference>
<dbReference type="GO" id="GO:0003824">
    <property type="term" value="F:catalytic activity"/>
    <property type="evidence" value="ECO:0007669"/>
    <property type="project" value="InterPro"/>
</dbReference>
<evidence type="ECO:0000259" key="3">
    <source>
        <dbReference type="Pfam" id="PF16861"/>
    </source>
</evidence>
<dbReference type="InterPro" id="IPR003696">
    <property type="entry name" value="Carbtransf_dom"/>
</dbReference>
<evidence type="ECO:0000313" key="4">
    <source>
        <dbReference type="EMBL" id="SLM46344.1"/>
    </source>
</evidence>
<dbReference type="Gene3D" id="3.30.420.40">
    <property type="match status" value="2"/>
</dbReference>
<dbReference type="Proteomes" id="UP000192042">
    <property type="component" value="Chromosome I"/>
</dbReference>
<evidence type="ECO:0000256" key="1">
    <source>
        <dbReference type="ARBA" id="ARBA00006129"/>
    </source>
</evidence>
<dbReference type="RefSeq" id="WP_080885048.1">
    <property type="nucleotide sequence ID" value="NZ_LT828648.1"/>
</dbReference>
<feature type="domain" description="Carbamoyltransferase C-terminal" evidence="3">
    <location>
        <begin position="400"/>
        <end position="566"/>
    </location>
</feature>
<dbReference type="SUPFAM" id="SSF53067">
    <property type="entry name" value="Actin-like ATPase domain"/>
    <property type="match status" value="1"/>
</dbReference>
<gene>
    <name evidence="4" type="ORF">NSJP_0172</name>
</gene>
<evidence type="ECO:0000313" key="5">
    <source>
        <dbReference type="Proteomes" id="UP000192042"/>
    </source>
</evidence>
<dbReference type="PANTHER" id="PTHR34847:SF1">
    <property type="entry name" value="NODULATION PROTEIN U"/>
    <property type="match status" value="1"/>
</dbReference>
<evidence type="ECO:0008006" key="6">
    <source>
        <dbReference type="Google" id="ProtNLM"/>
    </source>
</evidence>
<comment type="similarity">
    <text evidence="1">Belongs to the NodU/CmcH family.</text>
</comment>
<dbReference type="PANTHER" id="PTHR34847">
    <property type="entry name" value="NODULATION PROTEIN U"/>
    <property type="match status" value="1"/>
</dbReference>
<evidence type="ECO:0000259" key="2">
    <source>
        <dbReference type="Pfam" id="PF02543"/>
    </source>
</evidence>
<dbReference type="EMBL" id="LT828648">
    <property type="protein sequence ID" value="SLM46344.1"/>
    <property type="molecule type" value="Genomic_DNA"/>
</dbReference>
<reference evidence="4 5" key="1">
    <citation type="submission" date="2017-03" db="EMBL/GenBank/DDBJ databases">
        <authorList>
            <person name="Afonso C.L."/>
            <person name="Miller P.J."/>
            <person name="Scott M.A."/>
            <person name="Spackman E."/>
            <person name="Goraichik I."/>
            <person name="Dimitrov K.M."/>
            <person name="Suarez D.L."/>
            <person name="Swayne D.E."/>
        </authorList>
    </citation>
    <scope>NUCLEOTIDE SEQUENCE [LARGE SCALE GENOMIC DNA]</scope>
    <source>
        <strain evidence="4">Genome sequencing of Nitrospira japonica strain NJ11</strain>
    </source>
</reference>
<dbReference type="InterPro" id="IPR031730">
    <property type="entry name" value="Carbam_trans_C"/>
</dbReference>
<dbReference type="InterPro" id="IPR051338">
    <property type="entry name" value="NodU/CmcH_Carbamoyltrnsfr"/>
</dbReference>
<protein>
    <recommendedName>
        <fullName evidence="6">Carbamoyltransferase</fullName>
    </recommendedName>
</protein>
<name>A0A1W1I031_9BACT</name>
<keyword evidence="5" id="KW-1185">Reference proteome</keyword>
<dbReference type="CDD" id="cd24098">
    <property type="entry name" value="ASKHA_NBD_TobZ_N"/>
    <property type="match status" value="1"/>
</dbReference>